<evidence type="ECO:0000256" key="3">
    <source>
        <dbReference type="ARBA" id="ARBA00023163"/>
    </source>
</evidence>
<dbReference type="InterPro" id="IPR036873">
    <property type="entry name" value="Rhodanese-like_dom_sf"/>
</dbReference>
<dbReference type="PANTHER" id="PTHR43132">
    <property type="entry name" value="ARSENICAL RESISTANCE OPERON REPRESSOR ARSR-RELATED"/>
    <property type="match status" value="1"/>
</dbReference>
<name>A0ABT1YBX3_9BACL</name>
<dbReference type="InterPro" id="IPR051011">
    <property type="entry name" value="Metal_resp_trans_reg"/>
</dbReference>
<accession>A0ABT1YBX3</accession>
<keyword evidence="7" id="KW-1185">Reference proteome</keyword>
<dbReference type="PROSITE" id="PS00380">
    <property type="entry name" value="RHODANESE_1"/>
    <property type="match status" value="1"/>
</dbReference>
<dbReference type="Proteomes" id="UP001300012">
    <property type="component" value="Unassembled WGS sequence"/>
</dbReference>
<feature type="domain" description="Rhodanese" evidence="4">
    <location>
        <begin position="133"/>
        <end position="218"/>
    </location>
</feature>
<evidence type="ECO:0000259" key="4">
    <source>
        <dbReference type="PROSITE" id="PS50206"/>
    </source>
</evidence>
<dbReference type="InterPro" id="IPR036388">
    <property type="entry name" value="WH-like_DNA-bd_sf"/>
</dbReference>
<dbReference type="RefSeq" id="WP_258211879.1">
    <property type="nucleotide sequence ID" value="NZ_JANQBD010000002.1"/>
</dbReference>
<dbReference type="EMBL" id="JANQBD010000002">
    <property type="protein sequence ID" value="MCR8630260.1"/>
    <property type="molecule type" value="Genomic_DNA"/>
</dbReference>
<dbReference type="InterPro" id="IPR011991">
    <property type="entry name" value="ArsR-like_HTH"/>
</dbReference>
<dbReference type="NCBIfam" id="NF033788">
    <property type="entry name" value="HTH_metalloreg"/>
    <property type="match status" value="1"/>
</dbReference>
<dbReference type="SUPFAM" id="SSF52821">
    <property type="entry name" value="Rhodanese/Cell cycle control phosphatase"/>
    <property type="match status" value="1"/>
</dbReference>
<dbReference type="PROSITE" id="PS50206">
    <property type="entry name" value="RHODANESE_3"/>
    <property type="match status" value="1"/>
</dbReference>
<dbReference type="Pfam" id="PF00581">
    <property type="entry name" value="Rhodanese"/>
    <property type="match status" value="1"/>
</dbReference>
<dbReference type="CDD" id="cd00158">
    <property type="entry name" value="RHOD"/>
    <property type="match status" value="1"/>
</dbReference>
<dbReference type="PRINTS" id="PR00778">
    <property type="entry name" value="HTHARSR"/>
</dbReference>
<dbReference type="SUPFAM" id="SSF46785">
    <property type="entry name" value="Winged helix' DNA-binding domain"/>
    <property type="match status" value="1"/>
</dbReference>
<dbReference type="PROSITE" id="PS50987">
    <property type="entry name" value="HTH_ARSR_2"/>
    <property type="match status" value="1"/>
</dbReference>
<dbReference type="SMART" id="SM00418">
    <property type="entry name" value="HTH_ARSR"/>
    <property type="match status" value="1"/>
</dbReference>
<keyword evidence="3" id="KW-0804">Transcription</keyword>
<dbReference type="PANTHER" id="PTHR43132:SF8">
    <property type="entry name" value="HTH-TYPE TRANSCRIPTIONAL REGULATOR KMTR"/>
    <property type="match status" value="1"/>
</dbReference>
<keyword evidence="1" id="KW-0805">Transcription regulation</keyword>
<feature type="domain" description="HTH arsR-type" evidence="5">
    <location>
        <begin position="9"/>
        <end position="103"/>
    </location>
</feature>
<dbReference type="InterPro" id="IPR001307">
    <property type="entry name" value="Thiosulphate_STrfase_CS"/>
</dbReference>
<dbReference type="InterPro" id="IPR001845">
    <property type="entry name" value="HTH_ArsR_DNA-bd_dom"/>
</dbReference>
<reference evidence="6 7" key="1">
    <citation type="submission" date="2022-08" db="EMBL/GenBank/DDBJ databases">
        <title>Paenibacillus endoradicis sp. nov., Paenibacillus radicibacter sp. nov and Paenibacillus pararadicis sp. nov., three cold-adapted plant growth-promoting bacteria isolated from root of Larix gmelinii in Great Khingan.</title>
        <authorList>
            <person name="Xue H."/>
        </authorList>
    </citation>
    <scope>NUCLEOTIDE SEQUENCE [LARGE SCALE GENOMIC DNA]</scope>
    <source>
        <strain evidence="6 7">N5-1-1-5</strain>
    </source>
</reference>
<comment type="caution">
    <text evidence="6">The sequence shown here is derived from an EMBL/GenBank/DDBJ whole genome shotgun (WGS) entry which is preliminary data.</text>
</comment>
<dbReference type="InterPro" id="IPR036390">
    <property type="entry name" value="WH_DNA-bd_sf"/>
</dbReference>
<dbReference type="Gene3D" id="3.40.250.10">
    <property type="entry name" value="Rhodanese-like domain"/>
    <property type="match status" value="1"/>
</dbReference>
<evidence type="ECO:0000256" key="2">
    <source>
        <dbReference type="ARBA" id="ARBA00023125"/>
    </source>
</evidence>
<protein>
    <submittedName>
        <fullName evidence="6">Metalloregulator ArsR/SmtB family transcription factor</fullName>
    </submittedName>
</protein>
<organism evidence="6 7">
    <name type="scientific">Paenibacillus radicis</name>
    <name type="common">ex Xue et al. 2023</name>
    <dbReference type="NCBI Taxonomy" id="2972489"/>
    <lineage>
        <taxon>Bacteria</taxon>
        <taxon>Bacillati</taxon>
        <taxon>Bacillota</taxon>
        <taxon>Bacilli</taxon>
        <taxon>Bacillales</taxon>
        <taxon>Paenibacillaceae</taxon>
        <taxon>Paenibacillus</taxon>
    </lineage>
</organism>
<evidence type="ECO:0000256" key="1">
    <source>
        <dbReference type="ARBA" id="ARBA00023015"/>
    </source>
</evidence>
<sequence length="229" mass="26481">MDVPNGRPFKDAIYKQFARIGKCLSSERRLELLDLLSQGEKSVEKLAQQTNMTIANVSQHLQVLSEACLVTSRKKGTFVYYELANTAVNELLLSLWRAGEHQLSDVQRIKEQFLNPRDSFHKVTLDEVLSRQKLGEIILIDVRPIEEYEYDHVPGALSIPMNELVEQMNKQSSNLDIVVYCRGPYCAYAAQAVEELRNKGFQAYRLEEGINEWKQHMKSLRFSDERIMR</sequence>
<dbReference type="Gene3D" id="1.10.10.10">
    <property type="entry name" value="Winged helix-like DNA-binding domain superfamily/Winged helix DNA-binding domain"/>
    <property type="match status" value="1"/>
</dbReference>
<dbReference type="CDD" id="cd00090">
    <property type="entry name" value="HTH_ARSR"/>
    <property type="match status" value="1"/>
</dbReference>
<evidence type="ECO:0000313" key="7">
    <source>
        <dbReference type="Proteomes" id="UP001300012"/>
    </source>
</evidence>
<proteinExistence type="predicted"/>
<keyword evidence="2" id="KW-0238">DNA-binding</keyword>
<dbReference type="SMART" id="SM00450">
    <property type="entry name" value="RHOD"/>
    <property type="match status" value="1"/>
</dbReference>
<evidence type="ECO:0000259" key="5">
    <source>
        <dbReference type="PROSITE" id="PS50987"/>
    </source>
</evidence>
<evidence type="ECO:0000313" key="6">
    <source>
        <dbReference type="EMBL" id="MCR8630260.1"/>
    </source>
</evidence>
<dbReference type="InterPro" id="IPR001763">
    <property type="entry name" value="Rhodanese-like_dom"/>
</dbReference>
<gene>
    <name evidence="6" type="ORF">NV381_03490</name>
</gene>
<dbReference type="Pfam" id="PF01022">
    <property type="entry name" value="HTH_5"/>
    <property type="match status" value="1"/>
</dbReference>